<keyword evidence="4" id="KW-1185">Reference proteome</keyword>
<organism evidence="3 4">
    <name type="scientific">Catenulispora subtropica</name>
    <dbReference type="NCBI Taxonomy" id="450798"/>
    <lineage>
        <taxon>Bacteria</taxon>
        <taxon>Bacillati</taxon>
        <taxon>Actinomycetota</taxon>
        <taxon>Actinomycetes</taxon>
        <taxon>Catenulisporales</taxon>
        <taxon>Catenulisporaceae</taxon>
        <taxon>Catenulispora</taxon>
    </lineage>
</organism>
<dbReference type="PANTHER" id="PTHR11820:SF7">
    <property type="entry name" value="ACYLPYRUVASE FAHD1, MITOCHONDRIAL"/>
    <property type="match status" value="1"/>
</dbReference>
<dbReference type="EMBL" id="BAAAQM010000004">
    <property type="protein sequence ID" value="GAA1957040.1"/>
    <property type="molecule type" value="Genomic_DNA"/>
</dbReference>
<dbReference type="GO" id="GO:0016787">
    <property type="term" value="F:hydrolase activity"/>
    <property type="evidence" value="ECO:0007669"/>
    <property type="project" value="UniProtKB-KW"/>
</dbReference>
<evidence type="ECO:0000313" key="3">
    <source>
        <dbReference type="EMBL" id="GAA1957040.1"/>
    </source>
</evidence>
<dbReference type="PANTHER" id="PTHR11820">
    <property type="entry name" value="ACYLPYRUVASE"/>
    <property type="match status" value="1"/>
</dbReference>
<evidence type="ECO:0000256" key="1">
    <source>
        <dbReference type="ARBA" id="ARBA00022723"/>
    </source>
</evidence>
<keyword evidence="1" id="KW-0479">Metal-binding</keyword>
<dbReference type="RefSeq" id="WP_344655837.1">
    <property type="nucleotide sequence ID" value="NZ_BAAAQM010000004.1"/>
</dbReference>
<keyword evidence="3" id="KW-0378">Hydrolase</keyword>
<dbReference type="Proteomes" id="UP001499854">
    <property type="component" value="Unassembled WGS sequence"/>
</dbReference>
<evidence type="ECO:0000313" key="4">
    <source>
        <dbReference type="Proteomes" id="UP001499854"/>
    </source>
</evidence>
<comment type="caution">
    <text evidence="3">The sequence shown here is derived from an EMBL/GenBank/DDBJ whole genome shotgun (WGS) entry which is preliminary data.</text>
</comment>
<name>A0ABN2QRR2_9ACTN</name>
<dbReference type="SUPFAM" id="SSF56529">
    <property type="entry name" value="FAH"/>
    <property type="match status" value="1"/>
</dbReference>
<sequence>MSVEPEATTMSAAQRPGKIVAIGLNYAAHAAQVGRTTAGRPQIFFKAPSSVIGPGEVIVLPPESARVEHEAELGIVIGRRMRRVTGADALAGVAGYCCANDVSARDIQHAEGLPDYAKSFDTFCPLGPVVPASSVDVADLVVECLVNGEIRQRGRTSDMLYSVSDLLAYITTAMTLEPGDVVLTGTPAGTGPLAAGDTVTVRIGGVGSLTNPVVAATEASRPSSAC</sequence>
<dbReference type="Gene3D" id="3.90.850.10">
    <property type="entry name" value="Fumarylacetoacetase-like, C-terminal domain"/>
    <property type="match status" value="1"/>
</dbReference>
<protein>
    <submittedName>
        <fullName evidence="3">Fumarylacetoacetate hydrolase family protein</fullName>
    </submittedName>
</protein>
<feature type="domain" description="Fumarylacetoacetase-like C-terminal" evidence="2">
    <location>
        <begin position="18"/>
        <end position="214"/>
    </location>
</feature>
<reference evidence="3 4" key="1">
    <citation type="journal article" date="2019" name="Int. J. Syst. Evol. Microbiol.">
        <title>The Global Catalogue of Microorganisms (GCM) 10K type strain sequencing project: providing services to taxonomists for standard genome sequencing and annotation.</title>
        <authorList>
            <consortium name="The Broad Institute Genomics Platform"/>
            <consortium name="The Broad Institute Genome Sequencing Center for Infectious Disease"/>
            <person name="Wu L."/>
            <person name="Ma J."/>
        </authorList>
    </citation>
    <scope>NUCLEOTIDE SEQUENCE [LARGE SCALE GENOMIC DNA]</scope>
    <source>
        <strain evidence="3 4">JCM 16013</strain>
    </source>
</reference>
<dbReference type="InterPro" id="IPR036663">
    <property type="entry name" value="Fumarylacetoacetase_C_sf"/>
</dbReference>
<evidence type="ECO:0000259" key="2">
    <source>
        <dbReference type="Pfam" id="PF01557"/>
    </source>
</evidence>
<dbReference type="InterPro" id="IPR011234">
    <property type="entry name" value="Fumarylacetoacetase-like_C"/>
</dbReference>
<accession>A0ABN2QRR2</accession>
<proteinExistence type="predicted"/>
<dbReference type="Pfam" id="PF01557">
    <property type="entry name" value="FAA_hydrolase"/>
    <property type="match status" value="1"/>
</dbReference>
<gene>
    <name evidence="3" type="ORF">GCM10009838_11240</name>
</gene>